<keyword evidence="8" id="KW-0626">Porin</keyword>
<dbReference type="InterPro" id="IPR033900">
    <property type="entry name" value="Gram_neg_porin_domain"/>
</dbReference>
<evidence type="ECO:0000256" key="1">
    <source>
        <dbReference type="ARBA" id="ARBA00004571"/>
    </source>
</evidence>
<evidence type="ECO:0000259" key="12">
    <source>
        <dbReference type="Pfam" id="PF13609"/>
    </source>
</evidence>
<reference evidence="13 14" key="1">
    <citation type="submission" date="2021-07" db="EMBL/GenBank/DDBJ databases">
        <title>Paraburkholderia edwinii protects Aspergillus sp. from phenazines by acting as a toxin sponge.</title>
        <authorList>
            <person name="Dahlstrom K.M."/>
            <person name="Newman D.K."/>
        </authorList>
    </citation>
    <scope>NUCLEOTIDE SEQUENCE [LARGE SCALE GENOMIC DNA]</scope>
    <source>
        <strain evidence="13 14">Pe01</strain>
    </source>
</reference>
<evidence type="ECO:0000256" key="3">
    <source>
        <dbReference type="ARBA" id="ARBA00022448"/>
    </source>
</evidence>
<evidence type="ECO:0000256" key="4">
    <source>
        <dbReference type="ARBA" id="ARBA00022452"/>
    </source>
</evidence>
<keyword evidence="4" id="KW-1134">Transmembrane beta strand</keyword>
<evidence type="ECO:0000256" key="9">
    <source>
        <dbReference type="ARBA" id="ARBA00023136"/>
    </source>
</evidence>
<organism evidence="13 14">
    <name type="scientific">Paraburkholderia edwinii</name>
    <dbReference type="NCBI Taxonomy" id="2861782"/>
    <lineage>
        <taxon>Bacteria</taxon>
        <taxon>Pseudomonadati</taxon>
        <taxon>Pseudomonadota</taxon>
        <taxon>Betaproteobacteria</taxon>
        <taxon>Burkholderiales</taxon>
        <taxon>Burkholderiaceae</taxon>
        <taxon>Paraburkholderia</taxon>
    </lineage>
</organism>
<dbReference type="CDD" id="cd00342">
    <property type="entry name" value="gram_neg_porins"/>
    <property type="match status" value="1"/>
</dbReference>
<dbReference type="InterPro" id="IPR023614">
    <property type="entry name" value="Porin_dom_sf"/>
</dbReference>
<name>A0ABX8UI26_9BURK</name>
<keyword evidence="3" id="KW-0813">Transport</keyword>
<accession>A0ABX8UI26</accession>
<evidence type="ECO:0000256" key="6">
    <source>
        <dbReference type="ARBA" id="ARBA00022729"/>
    </source>
</evidence>
<protein>
    <submittedName>
        <fullName evidence="13">Porin</fullName>
    </submittedName>
</protein>
<evidence type="ECO:0000256" key="5">
    <source>
        <dbReference type="ARBA" id="ARBA00022692"/>
    </source>
</evidence>
<evidence type="ECO:0000256" key="7">
    <source>
        <dbReference type="ARBA" id="ARBA00023065"/>
    </source>
</evidence>
<dbReference type="PANTHER" id="PTHR34501">
    <property type="entry name" value="PROTEIN YDDL-RELATED"/>
    <property type="match status" value="1"/>
</dbReference>
<evidence type="ECO:0000256" key="8">
    <source>
        <dbReference type="ARBA" id="ARBA00023114"/>
    </source>
</evidence>
<feature type="chain" id="PRO_5047388607" evidence="11">
    <location>
        <begin position="39"/>
        <end position="386"/>
    </location>
</feature>
<feature type="signal peptide" evidence="11">
    <location>
        <begin position="1"/>
        <end position="38"/>
    </location>
</feature>
<keyword evidence="9" id="KW-0472">Membrane</keyword>
<dbReference type="Gene3D" id="2.40.160.10">
    <property type="entry name" value="Porin"/>
    <property type="match status" value="1"/>
</dbReference>
<dbReference type="Pfam" id="PF13609">
    <property type="entry name" value="Porin_4"/>
    <property type="match status" value="1"/>
</dbReference>
<dbReference type="RefSeq" id="WP_219798003.1">
    <property type="nucleotide sequence ID" value="NZ_CP080095.1"/>
</dbReference>
<dbReference type="PANTHER" id="PTHR34501:SF9">
    <property type="entry name" value="MAJOR OUTER MEMBRANE PROTEIN P.IA"/>
    <property type="match status" value="1"/>
</dbReference>
<evidence type="ECO:0000256" key="10">
    <source>
        <dbReference type="ARBA" id="ARBA00023237"/>
    </source>
</evidence>
<comment type="subcellular location">
    <subcellularLocation>
        <location evidence="1">Cell outer membrane</location>
        <topology evidence="1">Multi-pass membrane protein</topology>
    </subcellularLocation>
</comment>
<comment type="subunit">
    <text evidence="2">Homotrimer.</text>
</comment>
<keyword evidence="10" id="KW-0998">Cell outer membrane</keyword>
<dbReference type="SUPFAM" id="SSF56935">
    <property type="entry name" value="Porins"/>
    <property type="match status" value="1"/>
</dbReference>
<keyword evidence="7" id="KW-0406">Ion transport</keyword>
<evidence type="ECO:0000256" key="11">
    <source>
        <dbReference type="SAM" id="SignalP"/>
    </source>
</evidence>
<proteinExistence type="predicted"/>
<keyword evidence="6 11" id="KW-0732">Signal</keyword>
<dbReference type="EMBL" id="CP080095">
    <property type="protein sequence ID" value="QYD68616.1"/>
    <property type="molecule type" value="Genomic_DNA"/>
</dbReference>
<dbReference type="InterPro" id="IPR050298">
    <property type="entry name" value="Gram-neg_bact_OMP"/>
</dbReference>
<keyword evidence="14" id="KW-1185">Reference proteome</keyword>
<evidence type="ECO:0000313" key="14">
    <source>
        <dbReference type="Proteomes" id="UP000826462"/>
    </source>
</evidence>
<evidence type="ECO:0000313" key="13">
    <source>
        <dbReference type="EMBL" id="QYD68616.1"/>
    </source>
</evidence>
<gene>
    <name evidence="13" type="ORF">KZJ38_20690</name>
</gene>
<feature type="domain" description="Porin" evidence="12">
    <location>
        <begin position="27"/>
        <end position="353"/>
    </location>
</feature>
<evidence type="ECO:0000256" key="2">
    <source>
        <dbReference type="ARBA" id="ARBA00011233"/>
    </source>
</evidence>
<keyword evidence="5" id="KW-0812">Transmembrane</keyword>
<sequence length="386" mass="41342">MVKARRGTCFPAPSAARTALASSAIAIAVAFTATPSYAQSSVVLYGIVDESVRYMTHTNKAGDSTVGLGNGGMSESRWGLRGTEDLGGGWSAFFRLENRFYINSGQSDTTLPFINEAQVGVQSSSYGRLIFGRQPNVLIEGITIGGYGSNPWIPYNFSFQPEVTMSGGIWTSNQVQYQARVDGLMFAAAYAFGGVAGHTSYGSQFGAAAAYTPKGGPLNLGGAYEETRDSVNGSTAKAWTFGGAYLWDGTRFALGYIVNRNDPGFSNFANGPFTAPVLAALKYTDFSRRRMIFGGVTQALGNAWHLAVNVWRTLQDGKTSAQDGSAWQYQFVADYNLSKRTDVYVEADYALYRGDLIGAQLQGVNGVGLAQKGTQVGLMAGLRHLF</sequence>
<dbReference type="Proteomes" id="UP000826462">
    <property type="component" value="Chromosome 1"/>
</dbReference>